<organism evidence="1 2">
    <name type="scientific">Anaeromyxobacter paludicola</name>
    <dbReference type="NCBI Taxonomy" id="2918171"/>
    <lineage>
        <taxon>Bacteria</taxon>
        <taxon>Pseudomonadati</taxon>
        <taxon>Myxococcota</taxon>
        <taxon>Myxococcia</taxon>
        <taxon>Myxococcales</taxon>
        <taxon>Cystobacterineae</taxon>
        <taxon>Anaeromyxobacteraceae</taxon>
        <taxon>Anaeromyxobacter</taxon>
    </lineage>
</organism>
<name>A0ABN6N5Q8_9BACT</name>
<sequence length="244" mass="24974">MNAKTLGVVTLAALLTAACGKDSGSSSAAAVHFMAVDGTNSAASLAFQALSAQDATTVLASQRVTTFSPAGLGREFIGDLALAPGDYVFKAVAYDAQGVALGEGEAEDARPITTTRGAKTSISITIVAYQHPVDPVNDGPVITSFVVTPTGATLPVNTPVSLAATVSYAGSNPLQYQWAQDCHGVFSTPTDGLTATWSDANEEQCKLSFTVSDTVSGKSDNRYVSLSCACLGSNQIGQPLVICE</sequence>
<evidence type="ECO:0008006" key="3">
    <source>
        <dbReference type="Google" id="ProtNLM"/>
    </source>
</evidence>
<evidence type="ECO:0000313" key="2">
    <source>
        <dbReference type="Proteomes" id="UP001162734"/>
    </source>
</evidence>
<keyword evidence="2" id="KW-1185">Reference proteome</keyword>
<dbReference type="RefSeq" id="WP_248345708.1">
    <property type="nucleotide sequence ID" value="NZ_AP025592.1"/>
</dbReference>
<protein>
    <recommendedName>
        <fullName evidence="3">Ig-like domain-containing protein</fullName>
    </recommendedName>
</protein>
<gene>
    <name evidence="1" type="ORF">AMPC_16450</name>
</gene>
<dbReference type="EMBL" id="AP025592">
    <property type="protein sequence ID" value="BDG08532.1"/>
    <property type="molecule type" value="Genomic_DNA"/>
</dbReference>
<dbReference type="Proteomes" id="UP001162734">
    <property type="component" value="Chromosome"/>
</dbReference>
<evidence type="ECO:0000313" key="1">
    <source>
        <dbReference type="EMBL" id="BDG08532.1"/>
    </source>
</evidence>
<reference evidence="2" key="1">
    <citation type="journal article" date="2022" name="Int. J. Syst. Evol. Microbiol.">
        <title>Anaeromyxobacter oryzae sp. nov., Anaeromyxobacter diazotrophicus sp. nov. and Anaeromyxobacter paludicola sp. nov., isolated from paddy soils.</title>
        <authorList>
            <person name="Itoh H."/>
            <person name="Xu Z."/>
            <person name="Mise K."/>
            <person name="Masuda Y."/>
            <person name="Ushijima N."/>
            <person name="Hayakawa C."/>
            <person name="Shiratori Y."/>
            <person name="Senoo K."/>
        </authorList>
    </citation>
    <scope>NUCLEOTIDE SEQUENCE [LARGE SCALE GENOMIC DNA]</scope>
    <source>
        <strain evidence="2">Red630</strain>
    </source>
</reference>
<dbReference type="PROSITE" id="PS51257">
    <property type="entry name" value="PROKAR_LIPOPROTEIN"/>
    <property type="match status" value="1"/>
</dbReference>
<accession>A0ABN6N5Q8</accession>
<proteinExistence type="predicted"/>